<evidence type="ECO:0008006" key="3">
    <source>
        <dbReference type="Google" id="ProtNLM"/>
    </source>
</evidence>
<evidence type="ECO:0000313" key="2">
    <source>
        <dbReference type="Proteomes" id="UP000178367"/>
    </source>
</evidence>
<evidence type="ECO:0000313" key="1">
    <source>
        <dbReference type="EMBL" id="OGF25623.1"/>
    </source>
</evidence>
<comment type="caution">
    <text evidence="1">The sequence shown here is derived from an EMBL/GenBank/DDBJ whole genome shotgun (WGS) entry which is preliminary data.</text>
</comment>
<proteinExistence type="predicted"/>
<organism evidence="1 2">
    <name type="scientific">Candidatus Falkowbacteria bacterium RIFOXYA2_FULL_47_19</name>
    <dbReference type="NCBI Taxonomy" id="1797994"/>
    <lineage>
        <taxon>Bacteria</taxon>
        <taxon>Candidatus Falkowiibacteriota</taxon>
    </lineage>
</organism>
<dbReference type="STRING" id="1797994.A2227_00220"/>
<gene>
    <name evidence="1" type="ORF">A2227_00220</name>
</gene>
<dbReference type="InterPro" id="IPR054720">
    <property type="entry name" value="HpiC1"/>
</dbReference>
<dbReference type="Proteomes" id="UP000178367">
    <property type="component" value="Unassembled WGS sequence"/>
</dbReference>
<dbReference type="EMBL" id="MFGB01000020">
    <property type="protein sequence ID" value="OGF25623.1"/>
    <property type="molecule type" value="Genomic_DNA"/>
</dbReference>
<accession>A0A1F5SGR1</accession>
<protein>
    <recommendedName>
        <fullName evidence="3">DUF642 domain-containing protein</fullName>
    </recommendedName>
</protein>
<reference evidence="1 2" key="1">
    <citation type="journal article" date="2016" name="Nat. Commun.">
        <title>Thousands of microbial genomes shed light on interconnected biogeochemical processes in an aquifer system.</title>
        <authorList>
            <person name="Anantharaman K."/>
            <person name="Brown C.T."/>
            <person name="Hug L.A."/>
            <person name="Sharon I."/>
            <person name="Castelle C.J."/>
            <person name="Probst A.J."/>
            <person name="Thomas B.C."/>
            <person name="Singh A."/>
            <person name="Wilkins M.J."/>
            <person name="Karaoz U."/>
            <person name="Brodie E.L."/>
            <person name="Williams K.H."/>
            <person name="Hubbard S.S."/>
            <person name="Banfield J.F."/>
        </authorList>
    </citation>
    <scope>NUCLEOTIDE SEQUENCE [LARGE SCALE GENOMIC DNA]</scope>
</reference>
<dbReference type="Pfam" id="PF22825">
    <property type="entry name" value="HpiC1-like"/>
    <property type="match status" value="1"/>
</dbReference>
<dbReference type="AlphaFoldDB" id="A0A1F5SGR1"/>
<sequence length="195" mass="21737">MEDKRKEITKEGIYEARVDNPSFEEDKPGQNWIMGQGGTWVNNIISGWRVVGPRLAGTFRPDIFIYPGGVPDGHNVAWTNGGSIRQVLKEKLAAGFTYVLEVYVGKRTDHPCGNYSVELCAGDNILVSESSLDITPGKFSLSRAVYTASELSLYQGMPLEIRLNGRTQANFDKVTLVIIPPEVPRQARIICRFFQ</sequence>
<name>A0A1F5SGR1_9BACT</name>